<evidence type="ECO:0000313" key="1">
    <source>
        <dbReference type="EMBL" id="GAA3283107.1"/>
    </source>
</evidence>
<gene>
    <name evidence="1" type="ORF">GCM10020260_11340</name>
</gene>
<evidence type="ECO:0000313" key="2">
    <source>
        <dbReference type="Proteomes" id="UP001501736"/>
    </source>
</evidence>
<reference evidence="2" key="1">
    <citation type="journal article" date="2019" name="Int. J. Syst. Evol. Microbiol.">
        <title>The Global Catalogue of Microorganisms (GCM) 10K type strain sequencing project: providing services to taxonomists for standard genome sequencing and annotation.</title>
        <authorList>
            <consortium name="The Broad Institute Genomics Platform"/>
            <consortium name="The Broad Institute Genome Sequencing Center for Infectious Disease"/>
            <person name="Wu L."/>
            <person name="Ma J."/>
        </authorList>
    </citation>
    <scope>NUCLEOTIDE SEQUENCE [LARGE SCALE GENOMIC DNA]</scope>
    <source>
        <strain evidence="2">JCM 11483</strain>
    </source>
</reference>
<name>A0ABP6RED7_9MICC</name>
<comment type="caution">
    <text evidence="1">The sequence shown here is derived from an EMBL/GenBank/DDBJ whole genome shotgun (WGS) entry which is preliminary data.</text>
</comment>
<proteinExistence type="predicted"/>
<keyword evidence="2" id="KW-1185">Reference proteome</keyword>
<sequence length="52" mass="5758">MSIDWEHFLGTFGSGLAERYDEVVSSAVYDDAPNRDASYSVPEADLLHPVID</sequence>
<organism evidence="1 2">
    <name type="scientific">Nesterenkonia halobia</name>
    <dbReference type="NCBI Taxonomy" id="37922"/>
    <lineage>
        <taxon>Bacteria</taxon>
        <taxon>Bacillati</taxon>
        <taxon>Actinomycetota</taxon>
        <taxon>Actinomycetes</taxon>
        <taxon>Micrococcales</taxon>
        <taxon>Micrococcaceae</taxon>
        <taxon>Nesterenkonia</taxon>
    </lineage>
</organism>
<dbReference type="Proteomes" id="UP001501736">
    <property type="component" value="Unassembled WGS sequence"/>
</dbReference>
<dbReference type="RefSeq" id="WP_344719119.1">
    <property type="nucleotide sequence ID" value="NZ_BAAAYG010000004.1"/>
</dbReference>
<dbReference type="EMBL" id="BAAAYG010000004">
    <property type="protein sequence ID" value="GAA3283107.1"/>
    <property type="molecule type" value="Genomic_DNA"/>
</dbReference>
<protein>
    <submittedName>
        <fullName evidence="1">Uncharacterized protein</fullName>
    </submittedName>
</protein>
<accession>A0ABP6RED7</accession>